<dbReference type="Gene3D" id="2.20.28.10">
    <property type="match status" value="1"/>
</dbReference>
<dbReference type="InterPro" id="IPR003251">
    <property type="entry name" value="Rr_diiron-bd_dom"/>
</dbReference>
<dbReference type="SUPFAM" id="SSF47240">
    <property type="entry name" value="Ferritin-like"/>
    <property type="match status" value="1"/>
</dbReference>
<dbReference type="PANTHER" id="PTHR43865">
    <property type="entry name" value="RUBRERYTHRIN-RELATED"/>
    <property type="match status" value="1"/>
</dbReference>
<dbReference type="GO" id="GO:0005506">
    <property type="term" value="F:iron ion binding"/>
    <property type="evidence" value="ECO:0007669"/>
    <property type="project" value="InterPro"/>
</dbReference>
<dbReference type="AlphaFoldDB" id="A0A926IAL7"/>
<dbReference type="EMBL" id="JACRTC010000003">
    <property type="protein sequence ID" value="MBC8570346.1"/>
    <property type="molecule type" value="Genomic_DNA"/>
</dbReference>
<gene>
    <name evidence="8" type="ORF">H8709_05830</name>
</gene>
<dbReference type="RefSeq" id="WP_262397442.1">
    <property type="nucleotide sequence ID" value="NZ_JACRTC010000003.1"/>
</dbReference>
<accession>A0A926IAL7</accession>
<sequence length="178" mass="20211">MMNLKGSKTEANLMTAFAGESQARNKYTYFASKARKDGFVQIAKLFEETAGNEKEHAEIWFKLLDGIGSTAENLKAAAEGENYEWTDMYATFAKEAKEEGFDKIAFLFESVAKIEKHHEERYLDLLKNVEDGKVFEKDGKVYWKCSNCGHIHEGVKAPGVCPVCNHPQAYFELLCKNY</sequence>
<dbReference type="InterPro" id="IPR009040">
    <property type="entry name" value="Ferritin-like_diiron"/>
</dbReference>
<dbReference type="CDD" id="cd01041">
    <property type="entry name" value="Rubrerythrin"/>
    <property type="match status" value="1"/>
</dbReference>
<evidence type="ECO:0000313" key="8">
    <source>
        <dbReference type="EMBL" id="MBC8570346.1"/>
    </source>
</evidence>
<dbReference type="InterPro" id="IPR048574">
    <property type="entry name" value="RUBY_RBDX"/>
</dbReference>
<dbReference type="InterPro" id="IPR012347">
    <property type="entry name" value="Ferritin-like"/>
</dbReference>
<feature type="domain" description="Ferritin-like diiron" evidence="7">
    <location>
        <begin position="3"/>
        <end position="133"/>
    </location>
</feature>
<evidence type="ECO:0000259" key="6">
    <source>
        <dbReference type="PROSITE" id="PS50903"/>
    </source>
</evidence>
<evidence type="ECO:0000259" key="7">
    <source>
        <dbReference type="PROSITE" id="PS50905"/>
    </source>
</evidence>
<dbReference type="Proteomes" id="UP000660861">
    <property type="component" value="Unassembled WGS sequence"/>
</dbReference>
<dbReference type="InterPro" id="IPR009078">
    <property type="entry name" value="Ferritin-like_SF"/>
</dbReference>
<dbReference type="PANTHER" id="PTHR43865:SF1">
    <property type="entry name" value="RUBRERYTHRIN-RELATED"/>
    <property type="match status" value="1"/>
</dbReference>
<dbReference type="CDD" id="cd00729">
    <property type="entry name" value="rubredoxin_SM"/>
    <property type="match status" value="1"/>
</dbReference>
<name>A0A926IAL7_9FIRM</name>
<dbReference type="NCBIfam" id="NF045767">
    <property type="entry name" value="RuberyRbr"/>
    <property type="match status" value="1"/>
</dbReference>
<keyword evidence="4" id="KW-0249">Electron transport</keyword>
<dbReference type="GO" id="GO:0016491">
    <property type="term" value="F:oxidoreductase activity"/>
    <property type="evidence" value="ECO:0007669"/>
    <property type="project" value="InterPro"/>
</dbReference>
<evidence type="ECO:0000313" key="9">
    <source>
        <dbReference type="Proteomes" id="UP000660861"/>
    </source>
</evidence>
<keyword evidence="3" id="KW-0479">Metal-binding</keyword>
<dbReference type="SUPFAM" id="SSF57802">
    <property type="entry name" value="Rubredoxin-like"/>
    <property type="match status" value="1"/>
</dbReference>
<evidence type="ECO:0000256" key="2">
    <source>
        <dbReference type="ARBA" id="ARBA00022448"/>
    </source>
</evidence>
<comment type="cofactor">
    <cofactor evidence="1">
        <name>Fe(3+)</name>
        <dbReference type="ChEBI" id="CHEBI:29034"/>
    </cofactor>
</comment>
<organism evidence="8 9">
    <name type="scientific">Zongyangia hominis</name>
    <dbReference type="NCBI Taxonomy" id="2763677"/>
    <lineage>
        <taxon>Bacteria</taxon>
        <taxon>Bacillati</taxon>
        <taxon>Bacillota</taxon>
        <taxon>Clostridia</taxon>
        <taxon>Eubacteriales</taxon>
        <taxon>Oscillospiraceae</taxon>
        <taxon>Zongyangia</taxon>
    </lineage>
</organism>
<dbReference type="Gene3D" id="1.20.1260.10">
    <property type="match status" value="1"/>
</dbReference>
<dbReference type="PROSITE" id="PS50905">
    <property type="entry name" value="FERRITIN_LIKE"/>
    <property type="match status" value="1"/>
</dbReference>
<dbReference type="Pfam" id="PF02915">
    <property type="entry name" value="Rubrerythrin"/>
    <property type="match status" value="1"/>
</dbReference>
<evidence type="ECO:0000256" key="4">
    <source>
        <dbReference type="ARBA" id="ARBA00022982"/>
    </source>
</evidence>
<dbReference type="InterPro" id="IPR052364">
    <property type="entry name" value="Rubrerythrin"/>
</dbReference>
<keyword evidence="5" id="KW-0408">Iron</keyword>
<reference evidence="8" key="1">
    <citation type="submission" date="2020-08" db="EMBL/GenBank/DDBJ databases">
        <title>Genome public.</title>
        <authorList>
            <person name="Liu C."/>
            <person name="Sun Q."/>
        </authorList>
    </citation>
    <scope>NUCLEOTIDE SEQUENCE</scope>
    <source>
        <strain evidence="8">NSJ-54</strain>
    </source>
</reference>
<dbReference type="FunFam" id="2.20.28.10:FF:000018">
    <property type="entry name" value="Rubrerythrin"/>
    <property type="match status" value="1"/>
</dbReference>
<feature type="domain" description="Rubredoxin-like" evidence="6">
    <location>
        <begin position="140"/>
        <end position="174"/>
    </location>
</feature>
<comment type="caution">
    <text evidence="8">The sequence shown here is derived from an EMBL/GenBank/DDBJ whole genome shotgun (WGS) entry which is preliminary data.</text>
</comment>
<keyword evidence="2" id="KW-0813">Transport</keyword>
<evidence type="ECO:0000256" key="3">
    <source>
        <dbReference type="ARBA" id="ARBA00022723"/>
    </source>
</evidence>
<dbReference type="Pfam" id="PF21349">
    <property type="entry name" value="RUBY_RBDX"/>
    <property type="match status" value="1"/>
</dbReference>
<evidence type="ECO:0000256" key="5">
    <source>
        <dbReference type="ARBA" id="ARBA00023004"/>
    </source>
</evidence>
<protein>
    <submittedName>
        <fullName evidence="8">Rubrerythrin family protein</fullName>
    </submittedName>
</protein>
<dbReference type="PROSITE" id="PS50903">
    <property type="entry name" value="RUBREDOXIN_LIKE"/>
    <property type="match status" value="1"/>
</dbReference>
<evidence type="ECO:0000256" key="1">
    <source>
        <dbReference type="ARBA" id="ARBA00001965"/>
    </source>
</evidence>
<dbReference type="InterPro" id="IPR024934">
    <property type="entry name" value="Rubredoxin-like_dom"/>
</dbReference>
<proteinExistence type="predicted"/>
<keyword evidence="9" id="KW-1185">Reference proteome</keyword>